<accession>A0A9W4D7Z1</accession>
<gene>
    <name evidence="2" type="ORF">BGTH12_LOCUS7948</name>
</gene>
<evidence type="ECO:0000256" key="1">
    <source>
        <dbReference type="SAM" id="SignalP"/>
    </source>
</evidence>
<evidence type="ECO:0000313" key="2">
    <source>
        <dbReference type="EMBL" id="CAD6506590.1"/>
    </source>
</evidence>
<name>A0A9W4D7Z1_BLUGR</name>
<reference evidence="2" key="1">
    <citation type="submission" date="2020-10" db="EMBL/GenBank/DDBJ databases">
        <authorList>
            <person name="Muller C M."/>
        </authorList>
    </citation>
    <scope>NUCLEOTIDE SEQUENCE</scope>
    <source>
        <strain evidence="2">THUN-12</strain>
    </source>
</reference>
<dbReference type="EMBL" id="CAJHIT010000011">
    <property type="protein sequence ID" value="CAD6506590.1"/>
    <property type="molecule type" value="Genomic_DNA"/>
</dbReference>
<feature type="signal peptide" evidence="1">
    <location>
        <begin position="1"/>
        <end position="24"/>
    </location>
</feature>
<organism evidence="2 3">
    <name type="scientific">Blumeria graminis f. sp. triticale</name>
    <dbReference type="NCBI Taxonomy" id="1689686"/>
    <lineage>
        <taxon>Eukaryota</taxon>
        <taxon>Fungi</taxon>
        <taxon>Dikarya</taxon>
        <taxon>Ascomycota</taxon>
        <taxon>Pezizomycotina</taxon>
        <taxon>Leotiomycetes</taxon>
        <taxon>Erysiphales</taxon>
        <taxon>Erysiphaceae</taxon>
        <taxon>Blumeria</taxon>
    </lineage>
</organism>
<proteinExistence type="predicted"/>
<protein>
    <submittedName>
        <fullName evidence="2">BgTH12-07816</fullName>
    </submittedName>
</protein>
<comment type="caution">
    <text evidence="2">The sequence shown here is derived from an EMBL/GenBank/DDBJ whole genome shotgun (WGS) entry which is preliminary data.</text>
</comment>
<dbReference type="AlphaFoldDB" id="A0A9W4D7Z1"/>
<evidence type="ECO:0000313" key="3">
    <source>
        <dbReference type="Proteomes" id="UP000683417"/>
    </source>
</evidence>
<dbReference type="Proteomes" id="UP000683417">
    <property type="component" value="Unassembled WGS sequence"/>
</dbReference>
<sequence>MKFLISASTAALAGLLSLTHVALGEDYFKCSHDQLFHMSFLEYKAEDYDLKNAKAGDPTNAQGQFYKTVRVTRMPERDFFVKYLIQFIDETSTYRVYEKINKNWKQCAYVKDTSRTPWRK</sequence>
<keyword evidence="1" id="KW-0732">Signal</keyword>
<feature type="chain" id="PRO_5040994399" evidence="1">
    <location>
        <begin position="25"/>
        <end position="120"/>
    </location>
</feature>